<dbReference type="PANTHER" id="PTHR43662">
    <property type="match status" value="1"/>
</dbReference>
<evidence type="ECO:0000313" key="3">
    <source>
        <dbReference type="Proteomes" id="UP000184267"/>
    </source>
</evidence>
<dbReference type="OrthoDB" id="74764at2759"/>
<name>A0A1M2VRT9_TRAPU</name>
<dbReference type="AlphaFoldDB" id="A0A1M2VRT9"/>
<dbReference type="SMART" id="SM00321">
    <property type="entry name" value="WSC"/>
    <property type="match status" value="1"/>
</dbReference>
<dbReference type="Proteomes" id="UP000184267">
    <property type="component" value="Unassembled WGS sequence"/>
</dbReference>
<dbReference type="PROSITE" id="PS51212">
    <property type="entry name" value="WSC"/>
    <property type="match status" value="1"/>
</dbReference>
<sequence>MPSGLDLEQASTCSSCSIVENKSNYWTPTLHYQAANGSFIRVPQAAGPLTGSPNAGMVVYYIQTGSNVKAFPKGFRMISGDPWLRTYDATIDDSRSIMFRCLQSNDASGNGPDTHGLPTTPCPGGIRSQINFPTCWDGKNLDTPNHKDHVRYAINASFGDFGQGCPSTHPVQLPLLYIETYWDTTAFNSGWQNGKQPFVWAMGDPTGYGYHADYMMGWPEDVLQNAMDQCTDYGGQVSSCPVLHTRADQDMNDCAAPPRVDEVFEGWTETLPGCNPVQPGPARATPSSGCGAPTTTLPANQVSWFKSGIDGWEAVGCAAEPAGQLLLTGGTTSSSGMTIESCLSTCKSKGLRFAGLKNGNTCSCGNTFDTSKVSTNYACNIACKGDGGEFCGAANRLVVYNSGAVVTVPPSQPTTTAPTGSQPTGGATVAKYGQVSNLRRAVVQRLTDKFMRYSAADKA</sequence>
<dbReference type="OMA" id="QAIACTK"/>
<accession>A0A1M2VRT9</accession>
<evidence type="ECO:0000259" key="1">
    <source>
        <dbReference type="PROSITE" id="PS51212"/>
    </source>
</evidence>
<gene>
    <name evidence="2" type="ORF">TRAPUB_13179</name>
</gene>
<dbReference type="EMBL" id="MNAD01000790">
    <property type="protein sequence ID" value="OJT10311.1"/>
    <property type="molecule type" value="Genomic_DNA"/>
</dbReference>
<keyword evidence="3" id="KW-1185">Reference proteome</keyword>
<organism evidence="2 3">
    <name type="scientific">Trametes pubescens</name>
    <name type="common">White-rot fungus</name>
    <dbReference type="NCBI Taxonomy" id="154538"/>
    <lineage>
        <taxon>Eukaryota</taxon>
        <taxon>Fungi</taxon>
        <taxon>Dikarya</taxon>
        <taxon>Basidiomycota</taxon>
        <taxon>Agaricomycotina</taxon>
        <taxon>Agaricomycetes</taxon>
        <taxon>Polyporales</taxon>
        <taxon>Polyporaceae</taxon>
        <taxon>Trametes</taxon>
    </lineage>
</organism>
<proteinExistence type="predicted"/>
<dbReference type="Pfam" id="PF01822">
    <property type="entry name" value="WSC"/>
    <property type="match status" value="1"/>
</dbReference>
<dbReference type="Pfam" id="PF09362">
    <property type="entry name" value="DUF1996"/>
    <property type="match status" value="1"/>
</dbReference>
<evidence type="ECO:0000313" key="2">
    <source>
        <dbReference type="EMBL" id="OJT10311.1"/>
    </source>
</evidence>
<comment type="caution">
    <text evidence="2">The sequence shown here is derived from an EMBL/GenBank/DDBJ whole genome shotgun (WGS) entry which is preliminary data.</text>
</comment>
<protein>
    <recommendedName>
        <fullName evidence="1">WSC domain-containing protein</fullName>
    </recommendedName>
</protein>
<dbReference type="InterPro" id="IPR018535">
    <property type="entry name" value="DUF1996"/>
</dbReference>
<dbReference type="PANTHER" id="PTHR43662:SF3">
    <property type="entry name" value="DOMAIN PROTEIN, PUTATIVE (AFU_ORTHOLOGUE AFUA_6G11970)-RELATED"/>
    <property type="match status" value="1"/>
</dbReference>
<dbReference type="InterPro" id="IPR002889">
    <property type="entry name" value="WSC_carb-bd"/>
</dbReference>
<feature type="domain" description="WSC" evidence="1">
    <location>
        <begin position="311"/>
        <end position="403"/>
    </location>
</feature>
<reference evidence="2 3" key="1">
    <citation type="submission" date="2016-10" db="EMBL/GenBank/DDBJ databases">
        <title>Genome sequence of the basidiomycete white-rot fungus Trametes pubescens.</title>
        <authorList>
            <person name="Makela M.R."/>
            <person name="Granchi Z."/>
            <person name="Peng M."/>
            <person name="De Vries R.P."/>
            <person name="Grigoriev I."/>
            <person name="Riley R."/>
            <person name="Hilden K."/>
        </authorList>
    </citation>
    <scope>NUCLEOTIDE SEQUENCE [LARGE SCALE GENOMIC DNA]</scope>
    <source>
        <strain evidence="2 3">FBCC735</strain>
    </source>
</reference>
<dbReference type="STRING" id="154538.A0A1M2VRT9"/>